<dbReference type="Pfam" id="PF13302">
    <property type="entry name" value="Acetyltransf_3"/>
    <property type="match status" value="1"/>
</dbReference>
<organism evidence="2 3">
    <name type="scientific">Alkalicoccus urumqiensis</name>
    <name type="common">Bacillus urumqiensis</name>
    <dbReference type="NCBI Taxonomy" id="1548213"/>
    <lineage>
        <taxon>Bacteria</taxon>
        <taxon>Bacillati</taxon>
        <taxon>Bacillota</taxon>
        <taxon>Bacilli</taxon>
        <taxon>Bacillales</taxon>
        <taxon>Bacillaceae</taxon>
        <taxon>Alkalicoccus</taxon>
    </lineage>
</organism>
<gene>
    <name evidence="2" type="ORF">C6I21_11355</name>
</gene>
<dbReference type="Gene3D" id="3.40.630.30">
    <property type="match status" value="1"/>
</dbReference>
<dbReference type="OrthoDB" id="9785602at2"/>
<dbReference type="AlphaFoldDB" id="A0A2P6MFK1"/>
<dbReference type="GO" id="GO:0008999">
    <property type="term" value="F:protein-N-terminal-alanine acetyltransferase activity"/>
    <property type="evidence" value="ECO:0007669"/>
    <property type="project" value="TreeGrafter"/>
</dbReference>
<dbReference type="CDD" id="cd04301">
    <property type="entry name" value="NAT_SF"/>
    <property type="match status" value="1"/>
</dbReference>
<reference evidence="2 3" key="1">
    <citation type="submission" date="2018-03" db="EMBL/GenBank/DDBJ databases">
        <title>Bacillus urumqiensis sp. nov., a moderately haloalkaliphilic bacterium isolated from a salt lake.</title>
        <authorList>
            <person name="Zhao B."/>
            <person name="Liao Z."/>
        </authorList>
    </citation>
    <scope>NUCLEOTIDE SEQUENCE [LARGE SCALE GENOMIC DNA]</scope>
    <source>
        <strain evidence="2 3">BZ-SZ-XJ18</strain>
    </source>
</reference>
<dbReference type="InterPro" id="IPR000182">
    <property type="entry name" value="GNAT_dom"/>
</dbReference>
<dbReference type="InterPro" id="IPR051908">
    <property type="entry name" value="Ribosomal_N-acetyltransferase"/>
</dbReference>
<dbReference type="PANTHER" id="PTHR43441">
    <property type="entry name" value="RIBOSOMAL-PROTEIN-SERINE ACETYLTRANSFERASE"/>
    <property type="match status" value="1"/>
</dbReference>
<dbReference type="EMBL" id="PVNS01000010">
    <property type="protein sequence ID" value="PRO65037.1"/>
    <property type="molecule type" value="Genomic_DNA"/>
</dbReference>
<dbReference type="GO" id="GO:0005737">
    <property type="term" value="C:cytoplasm"/>
    <property type="evidence" value="ECO:0007669"/>
    <property type="project" value="TreeGrafter"/>
</dbReference>
<dbReference type="SUPFAM" id="SSF55729">
    <property type="entry name" value="Acyl-CoA N-acyltransferases (Nat)"/>
    <property type="match status" value="1"/>
</dbReference>
<keyword evidence="3" id="KW-1185">Reference proteome</keyword>
<keyword evidence="2" id="KW-0808">Transferase</keyword>
<sequence>MITLRPLEMEDWASVHAYASLPEVCRHQPWGPNTEEDSRRFTEEAVQAGKNRFVFAVLLKQKMIGVCEFKLVSPEDQTGEISYILHPDYWGRNIGSTAAETITDYGFQHHHAWRIQATCAPDNKASSRVLEKNGFQYEGRLREVLQLPDGRRDSLMYSLLRNEWKQQK</sequence>
<comment type="caution">
    <text evidence="2">The sequence shown here is derived from an EMBL/GenBank/DDBJ whole genome shotgun (WGS) entry which is preliminary data.</text>
</comment>
<dbReference type="RefSeq" id="WP_105959594.1">
    <property type="nucleotide sequence ID" value="NZ_PVNS01000010.1"/>
</dbReference>
<evidence type="ECO:0000259" key="1">
    <source>
        <dbReference type="PROSITE" id="PS51186"/>
    </source>
</evidence>
<dbReference type="PANTHER" id="PTHR43441:SF11">
    <property type="entry name" value="RIBOSOMAL-PROTEIN-SERINE ACETYLTRANSFERASE"/>
    <property type="match status" value="1"/>
</dbReference>
<dbReference type="Proteomes" id="UP000243650">
    <property type="component" value="Unassembled WGS sequence"/>
</dbReference>
<dbReference type="InterPro" id="IPR016181">
    <property type="entry name" value="Acyl_CoA_acyltransferase"/>
</dbReference>
<evidence type="ECO:0000313" key="2">
    <source>
        <dbReference type="EMBL" id="PRO65037.1"/>
    </source>
</evidence>
<evidence type="ECO:0000313" key="3">
    <source>
        <dbReference type="Proteomes" id="UP000243650"/>
    </source>
</evidence>
<protein>
    <submittedName>
        <fullName evidence="2">GNAT family N-acetyltransferase</fullName>
    </submittedName>
</protein>
<feature type="domain" description="N-acetyltransferase" evidence="1">
    <location>
        <begin position="2"/>
        <end position="162"/>
    </location>
</feature>
<name>A0A2P6MFK1_ALKUR</name>
<accession>A0A2P6MFK1</accession>
<proteinExistence type="predicted"/>
<dbReference type="GO" id="GO:1990189">
    <property type="term" value="F:protein N-terminal-serine acetyltransferase activity"/>
    <property type="evidence" value="ECO:0007669"/>
    <property type="project" value="TreeGrafter"/>
</dbReference>
<dbReference type="PROSITE" id="PS51186">
    <property type="entry name" value="GNAT"/>
    <property type="match status" value="1"/>
</dbReference>